<dbReference type="Pfam" id="PF14019">
    <property type="entry name" value="DUF4235"/>
    <property type="match status" value="1"/>
</dbReference>
<feature type="transmembrane region" description="Helical" evidence="1">
    <location>
        <begin position="20"/>
        <end position="40"/>
    </location>
</feature>
<evidence type="ECO:0000256" key="1">
    <source>
        <dbReference type="SAM" id="Phobius"/>
    </source>
</evidence>
<reference evidence="2 3" key="1">
    <citation type="submission" date="2019-06" db="EMBL/GenBank/DDBJ databases">
        <title>Sequencing the genomes of 1000 actinobacteria strains.</title>
        <authorList>
            <person name="Klenk H.-P."/>
        </authorList>
    </citation>
    <scope>NUCLEOTIDE SEQUENCE [LARGE SCALE GENOMIC DNA]</scope>
    <source>
        <strain evidence="2 3">DSM 45511</strain>
    </source>
</reference>
<evidence type="ECO:0000313" key="3">
    <source>
        <dbReference type="Proteomes" id="UP000319818"/>
    </source>
</evidence>
<feature type="transmembrane region" description="Helical" evidence="1">
    <location>
        <begin position="62"/>
        <end position="80"/>
    </location>
</feature>
<keyword evidence="1" id="KW-0472">Membrane</keyword>
<dbReference type="EMBL" id="VFPH01000001">
    <property type="protein sequence ID" value="TQM45469.1"/>
    <property type="molecule type" value="Genomic_DNA"/>
</dbReference>
<accession>A0A543GHC4</accession>
<comment type="caution">
    <text evidence="2">The sequence shown here is derived from an EMBL/GenBank/DDBJ whole genome shotgun (WGS) entry which is preliminary data.</text>
</comment>
<dbReference type="InterPro" id="IPR025329">
    <property type="entry name" value="DUF4235"/>
</dbReference>
<keyword evidence="1" id="KW-0812">Transmembrane</keyword>
<protein>
    <submittedName>
        <fullName evidence="2">Uncharacterized protein DUF4235</fullName>
    </submittedName>
</protein>
<evidence type="ECO:0000313" key="2">
    <source>
        <dbReference type="EMBL" id="TQM45469.1"/>
    </source>
</evidence>
<name>A0A543GHC4_9PSEU</name>
<gene>
    <name evidence="2" type="ORF">FB388_2869</name>
</gene>
<sequence length="105" mass="11611">MNRRDGNELTGLAKLAYKPIGLFFGMVGGLLAGKVFGMIWKRISDEDETPQPLSDDYSTREVLLAATLQGAVFGLIKTAVDRYGMKGVRRFLDTPRAPAHRRAEV</sequence>
<keyword evidence="3" id="KW-1185">Reference proteome</keyword>
<proteinExistence type="predicted"/>
<keyword evidence="1" id="KW-1133">Transmembrane helix</keyword>
<dbReference type="AlphaFoldDB" id="A0A543GHC4"/>
<dbReference type="Proteomes" id="UP000319818">
    <property type="component" value="Unassembled WGS sequence"/>
</dbReference>
<dbReference type="RefSeq" id="WP_246121910.1">
    <property type="nucleotide sequence ID" value="NZ_VFPH01000001.1"/>
</dbReference>
<organism evidence="2 3">
    <name type="scientific">Pseudonocardia cypriaca</name>
    <dbReference type="NCBI Taxonomy" id="882449"/>
    <lineage>
        <taxon>Bacteria</taxon>
        <taxon>Bacillati</taxon>
        <taxon>Actinomycetota</taxon>
        <taxon>Actinomycetes</taxon>
        <taxon>Pseudonocardiales</taxon>
        <taxon>Pseudonocardiaceae</taxon>
        <taxon>Pseudonocardia</taxon>
    </lineage>
</organism>